<evidence type="ECO:0000256" key="3">
    <source>
        <dbReference type="PIRSR" id="PIRSR601559-50"/>
    </source>
</evidence>
<dbReference type="Gene3D" id="3.20.20.140">
    <property type="entry name" value="Metal-dependent hydrolases"/>
    <property type="match status" value="1"/>
</dbReference>
<evidence type="ECO:0000256" key="5">
    <source>
        <dbReference type="PROSITE-ProRule" id="PRU00679"/>
    </source>
</evidence>
<reference evidence="6 7" key="1">
    <citation type="submission" date="2020-08" db="EMBL/GenBank/DDBJ databases">
        <title>Sequencing the genomes of 1000 actinobacteria strains.</title>
        <authorList>
            <person name="Klenk H.-P."/>
        </authorList>
    </citation>
    <scope>NUCLEOTIDE SEQUENCE [LARGE SCALE GENOMIC DNA]</scope>
    <source>
        <strain evidence="6 7">DSM 45790</strain>
    </source>
</reference>
<feature type="binding site" evidence="4">
    <location>
        <position position="180"/>
    </location>
    <ligand>
        <name>Zn(2+)</name>
        <dbReference type="ChEBI" id="CHEBI:29105"/>
        <label>2</label>
    </ligand>
</feature>
<feature type="binding site" evidence="4">
    <location>
        <position position="266"/>
    </location>
    <ligand>
        <name>Zn(2+)</name>
        <dbReference type="ChEBI" id="CHEBI:29105"/>
        <label>1</label>
    </ligand>
</feature>
<keyword evidence="2" id="KW-0378">Hydrolase</keyword>
<comment type="similarity">
    <text evidence="5">Belongs to the metallo-dependent hydrolases superfamily. Phosphotriesterase family.</text>
</comment>
<name>A0A7W8Z6H0_9ACTN</name>
<evidence type="ECO:0000256" key="1">
    <source>
        <dbReference type="ARBA" id="ARBA00022723"/>
    </source>
</evidence>
<keyword evidence="7" id="KW-1185">Reference proteome</keyword>
<feature type="binding site" evidence="4">
    <location>
        <position position="24"/>
    </location>
    <ligand>
        <name>Zn(2+)</name>
        <dbReference type="ChEBI" id="CHEBI:29105"/>
        <label>1</label>
    </ligand>
</feature>
<feature type="binding site" description="via carbamate group" evidence="4">
    <location>
        <position position="147"/>
    </location>
    <ligand>
        <name>Zn(2+)</name>
        <dbReference type="ChEBI" id="CHEBI:29105"/>
        <label>2</label>
    </ligand>
</feature>
<accession>A0A7W8Z6H0</accession>
<feature type="binding site" evidence="4">
    <location>
        <position position="22"/>
    </location>
    <ligand>
        <name>Zn(2+)</name>
        <dbReference type="ChEBI" id="CHEBI:29105"/>
        <label>1</label>
    </ligand>
</feature>
<dbReference type="InterPro" id="IPR001559">
    <property type="entry name" value="Phosphotriesterase"/>
</dbReference>
<dbReference type="GO" id="GO:0008270">
    <property type="term" value="F:zinc ion binding"/>
    <property type="evidence" value="ECO:0007669"/>
    <property type="project" value="InterPro"/>
</dbReference>
<gene>
    <name evidence="6" type="ORF">BJ981_003985</name>
</gene>
<feature type="modified residue" description="N6-carboxylysine" evidence="3 5">
    <location>
        <position position="147"/>
    </location>
</feature>
<dbReference type="AlphaFoldDB" id="A0A7W8Z6H0"/>
<evidence type="ECO:0000256" key="4">
    <source>
        <dbReference type="PIRSR" id="PIRSR601559-51"/>
    </source>
</evidence>
<dbReference type="Proteomes" id="UP000588112">
    <property type="component" value="Unassembled WGS sequence"/>
</dbReference>
<evidence type="ECO:0000256" key="2">
    <source>
        <dbReference type="ARBA" id="ARBA00022801"/>
    </source>
</evidence>
<dbReference type="PROSITE" id="PS01322">
    <property type="entry name" value="PHOSPHOTRIESTERASE_1"/>
    <property type="match status" value="1"/>
</dbReference>
<keyword evidence="1 4" id="KW-0479">Metal-binding</keyword>
<dbReference type="EMBL" id="JACHBR010000001">
    <property type="protein sequence ID" value="MBB5628286.1"/>
    <property type="molecule type" value="Genomic_DNA"/>
</dbReference>
<dbReference type="PROSITE" id="PS51347">
    <property type="entry name" value="PHOSPHOTRIESTERASE_2"/>
    <property type="match status" value="1"/>
</dbReference>
<dbReference type="InterPro" id="IPR017947">
    <property type="entry name" value="AryldialkylPase_Zn-BS"/>
</dbReference>
<dbReference type="GO" id="GO:0016788">
    <property type="term" value="F:hydrolase activity, acting on ester bonds"/>
    <property type="evidence" value="ECO:0007669"/>
    <property type="project" value="InterPro"/>
</dbReference>
<dbReference type="InterPro" id="IPR032466">
    <property type="entry name" value="Metal_Hydrolase"/>
</dbReference>
<dbReference type="RefSeq" id="WP_184612827.1">
    <property type="nucleotide sequence ID" value="NZ_BOOS01000064.1"/>
</dbReference>
<feature type="binding site" evidence="4">
    <location>
        <position position="209"/>
    </location>
    <ligand>
        <name>Zn(2+)</name>
        <dbReference type="ChEBI" id="CHEBI:29105"/>
        <label>2</label>
    </ligand>
</feature>
<evidence type="ECO:0000313" key="6">
    <source>
        <dbReference type="EMBL" id="MBB5628286.1"/>
    </source>
</evidence>
<feature type="binding site" description="via carbamate group" evidence="4">
    <location>
        <position position="147"/>
    </location>
    <ligand>
        <name>Zn(2+)</name>
        <dbReference type="ChEBI" id="CHEBI:29105"/>
        <label>1</label>
    </ligand>
</feature>
<evidence type="ECO:0000313" key="7">
    <source>
        <dbReference type="Proteomes" id="UP000588112"/>
    </source>
</evidence>
<comment type="caution">
    <text evidence="6">The sequence shown here is derived from an EMBL/GenBank/DDBJ whole genome shotgun (WGS) entry which is preliminary data.</text>
</comment>
<proteinExistence type="inferred from homology"/>
<protein>
    <submittedName>
        <fullName evidence="6">Phosphotriesterase-related protein</fullName>
    </submittedName>
</protein>
<dbReference type="SUPFAM" id="SSF51556">
    <property type="entry name" value="Metallo-dependent hydrolases"/>
    <property type="match status" value="1"/>
</dbReference>
<dbReference type="PANTHER" id="PTHR10819:SF3">
    <property type="entry name" value="PHOSPHOTRIESTERASE-RELATED PROTEIN"/>
    <property type="match status" value="1"/>
</dbReference>
<dbReference type="PANTHER" id="PTHR10819">
    <property type="entry name" value="PHOSPHOTRIESTERASE-RELATED"/>
    <property type="match status" value="1"/>
</dbReference>
<organism evidence="6 7">
    <name type="scientific">Sphaerisporangium krabiense</name>
    <dbReference type="NCBI Taxonomy" id="763782"/>
    <lineage>
        <taxon>Bacteria</taxon>
        <taxon>Bacillati</taxon>
        <taxon>Actinomycetota</taxon>
        <taxon>Actinomycetes</taxon>
        <taxon>Streptosporangiales</taxon>
        <taxon>Streptosporangiaceae</taxon>
        <taxon>Sphaerisporangium</taxon>
    </lineage>
</organism>
<dbReference type="Pfam" id="PF02126">
    <property type="entry name" value="PTE"/>
    <property type="match status" value="1"/>
</dbReference>
<sequence>MAVVETVRGPVEVERLGETLMHEHVFVLDPQHVQDYGEGAWWDEEFRVADAIAKLRKLVARGVSTIVDPTVWGIGRYIPRVQRVAAEVPELNIIVATGLYSFADVPFAYANQGPGTLLDIPEPMVEDFAKDITDGIAGTGVKAAFLKCAIDGHGLMPGVERILRAVALTHVRTGVPITVHTDPHTQTGLAVLDVFTEEGVDLTKVVLGHSGDSNDLDHLMRLADSGATLGMDRFGLEFYNPTGSRVDTVVRLCERGYADRMVLSHDYACFMDTVGEHWDEALPQVAPQWHYGHIHDDILPALREKGVTDAQIHQMLVENPRRHFS</sequence>
<comment type="cofactor">
    <cofactor evidence="4">
        <name>a divalent metal cation</name>
        <dbReference type="ChEBI" id="CHEBI:60240"/>
    </cofactor>
    <text evidence="4">Binds 2 divalent metal cations per subunit.</text>
</comment>